<evidence type="ECO:0000313" key="3">
    <source>
        <dbReference type="Proteomes" id="UP000521943"/>
    </source>
</evidence>
<accession>A0A8H6LWT5</accession>
<dbReference type="AlphaFoldDB" id="A0A8H6LWT5"/>
<dbReference type="EMBL" id="JACGCI010000127">
    <property type="protein sequence ID" value="KAF6744081.1"/>
    <property type="molecule type" value="Genomic_DNA"/>
</dbReference>
<dbReference type="Proteomes" id="UP000521943">
    <property type="component" value="Unassembled WGS sequence"/>
</dbReference>
<feature type="compositionally biased region" description="Basic and acidic residues" evidence="1">
    <location>
        <begin position="79"/>
        <end position="127"/>
    </location>
</feature>
<feature type="compositionally biased region" description="Basic and acidic residues" evidence="1">
    <location>
        <begin position="29"/>
        <end position="51"/>
    </location>
</feature>
<reference evidence="2 3" key="1">
    <citation type="submission" date="2020-07" db="EMBL/GenBank/DDBJ databases">
        <title>Comparative genomics of pyrophilous fungi reveals a link between fire events and developmental genes.</title>
        <authorList>
            <consortium name="DOE Joint Genome Institute"/>
            <person name="Steindorff A.S."/>
            <person name="Carver A."/>
            <person name="Calhoun S."/>
            <person name="Stillman K."/>
            <person name="Liu H."/>
            <person name="Lipzen A."/>
            <person name="Pangilinan J."/>
            <person name="Labutti K."/>
            <person name="Bruns T.D."/>
            <person name="Grigoriev I.V."/>
        </authorList>
    </citation>
    <scope>NUCLEOTIDE SEQUENCE [LARGE SCALE GENOMIC DNA]</scope>
    <source>
        <strain evidence="2 3">CBS 144469</strain>
    </source>
</reference>
<sequence length="148" mass="17125">MPEKQVNGAKKSIRSKSRIKYEEVPFEREKIKETSLDRKDDREPMTIEKSDPALLGTREFAGPSRWPLGSANACKFEVLHKKRDTDRDKGRGRERSTSLMMDHSRPGRRGAEDDRGAERREQYREDLGWESSGRRSGRKEEDGFQGRG</sequence>
<evidence type="ECO:0000313" key="2">
    <source>
        <dbReference type="EMBL" id="KAF6744081.1"/>
    </source>
</evidence>
<feature type="region of interest" description="Disordered" evidence="1">
    <location>
        <begin position="79"/>
        <end position="148"/>
    </location>
</feature>
<proteinExistence type="predicted"/>
<feature type="region of interest" description="Disordered" evidence="1">
    <location>
        <begin position="29"/>
        <end position="55"/>
    </location>
</feature>
<gene>
    <name evidence="2" type="ORF">DFP72DRAFT_1052304</name>
</gene>
<organism evidence="2 3">
    <name type="scientific">Ephemerocybe angulata</name>
    <dbReference type="NCBI Taxonomy" id="980116"/>
    <lineage>
        <taxon>Eukaryota</taxon>
        <taxon>Fungi</taxon>
        <taxon>Dikarya</taxon>
        <taxon>Basidiomycota</taxon>
        <taxon>Agaricomycotina</taxon>
        <taxon>Agaricomycetes</taxon>
        <taxon>Agaricomycetidae</taxon>
        <taxon>Agaricales</taxon>
        <taxon>Agaricineae</taxon>
        <taxon>Psathyrellaceae</taxon>
        <taxon>Ephemerocybe</taxon>
    </lineage>
</organism>
<name>A0A8H6LWT5_9AGAR</name>
<protein>
    <submittedName>
        <fullName evidence="2">Uncharacterized protein</fullName>
    </submittedName>
</protein>
<comment type="caution">
    <text evidence="2">The sequence shown here is derived from an EMBL/GenBank/DDBJ whole genome shotgun (WGS) entry which is preliminary data.</text>
</comment>
<feature type="compositionally biased region" description="Basic and acidic residues" evidence="1">
    <location>
        <begin position="138"/>
        <end position="148"/>
    </location>
</feature>
<evidence type="ECO:0000256" key="1">
    <source>
        <dbReference type="SAM" id="MobiDB-lite"/>
    </source>
</evidence>
<keyword evidence="3" id="KW-1185">Reference proteome</keyword>